<dbReference type="Proteomes" id="UP000296049">
    <property type="component" value="Unassembled WGS sequence"/>
</dbReference>
<keyword evidence="2" id="KW-1185">Reference proteome</keyword>
<proteinExistence type="predicted"/>
<gene>
    <name evidence="1" type="ORF">Anapl_12240</name>
</gene>
<organism evidence="1 2">
    <name type="scientific">Anas platyrhynchos</name>
    <name type="common">Mallard</name>
    <name type="synonym">Anas boschas</name>
    <dbReference type="NCBI Taxonomy" id="8839"/>
    <lineage>
        <taxon>Eukaryota</taxon>
        <taxon>Metazoa</taxon>
        <taxon>Chordata</taxon>
        <taxon>Craniata</taxon>
        <taxon>Vertebrata</taxon>
        <taxon>Euteleostomi</taxon>
        <taxon>Archelosauria</taxon>
        <taxon>Archosauria</taxon>
        <taxon>Dinosauria</taxon>
        <taxon>Saurischia</taxon>
        <taxon>Theropoda</taxon>
        <taxon>Coelurosauria</taxon>
        <taxon>Aves</taxon>
        <taxon>Neognathae</taxon>
        <taxon>Galloanserae</taxon>
        <taxon>Anseriformes</taxon>
        <taxon>Anatidae</taxon>
        <taxon>Anatinae</taxon>
        <taxon>Anas</taxon>
    </lineage>
</organism>
<dbReference type="AlphaFoldDB" id="R0JWP9"/>
<name>R0JWP9_ANAPL</name>
<sequence>MTERQWLMRLAEPSAATHLYKDWRHDPVFIHGQAMEQKAYSLKDRKEAEKTLQQVSVPSELEKAQLCDGWAYRKQHLLLFTIRQHCFTNIQKADELSPYIIICVLGLPPHHLGGHLLESAGEKSELERNEAVLGSSVPVVAASLANLPPCAQWLQGQNRSVQIMTAVPQPSAVMV</sequence>
<dbReference type="EMBL" id="KB743012">
    <property type="protein sequence ID" value="EOB01971.1"/>
    <property type="molecule type" value="Genomic_DNA"/>
</dbReference>
<protein>
    <submittedName>
        <fullName evidence="1">Uncharacterized protein</fullName>
    </submittedName>
</protein>
<evidence type="ECO:0000313" key="1">
    <source>
        <dbReference type="EMBL" id="EOB01971.1"/>
    </source>
</evidence>
<reference evidence="2" key="1">
    <citation type="journal article" date="2013" name="Nat. Genet.">
        <title>The duck genome and transcriptome provide insight into an avian influenza virus reservoir species.</title>
        <authorList>
            <person name="Huang Y."/>
            <person name="Li Y."/>
            <person name="Burt D.W."/>
            <person name="Chen H."/>
            <person name="Zhang Y."/>
            <person name="Qian W."/>
            <person name="Kim H."/>
            <person name="Gan S."/>
            <person name="Zhao Y."/>
            <person name="Li J."/>
            <person name="Yi K."/>
            <person name="Feng H."/>
            <person name="Zhu P."/>
            <person name="Li B."/>
            <person name="Liu Q."/>
            <person name="Fairley S."/>
            <person name="Magor K.E."/>
            <person name="Du Z."/>
            <person name="Hu X."/>
            <person name="Goodman L."/>
            <person name="Tafer H."/>
            <person name="Vignal A."/>
            <person name="Lee T."/>
            <person name="Kim K.W."/>
            <person name="Sheng Z."/>
            <person name="An Y."/>
            <person name="Searle S."/>
            <person name="Herrero J."/>
            <person name="Groenen M.A."/>
            <person name="Crooijmans R.P."/>
            <person name="Faraut T."/>
            <person name="Cai Q."/>
            <person name="Webster R.G."/>
            <person name="Aldridge J.R."/>
            <person name="Warren W.C."/>
            <person name="Bartschat S."/>
            <person name="Kehr S."/>
            <person name="Marz M."/>
            <person name="Stadler P.F."/>
            <person name="Smith J."/>
            <person name="Kraus R.H."/>
            <person name="Zhao Y."/>
            <person name="Ren L."/>
            <person name="Fei J."/>
            <person name="Morisson M."/>
            <person name="Kaiser P."/>
            <person name="Griffin D.K."/>
            <person name="Rao M."/>
            <person name="Pitel F."/>
            <person name="Wang J."/>
            <person name="Li N."/>
        </authorList>
    </citation>
    <scope>NUCLEOTIDE SEQUENCE [LARGE SCALE GENOMIC DNA]</scope>
</reference>
<evidence type="ECO:0000313" key="2">
    <source>
        <dbReference type="Proteomes" id="UP000296049"/>
    </source>
</evidence>
<accession>R0JWP9</accession>